<proteinExistence type="predicted"/>
<dbReference type="InterPro" id="IPR040256">
    <property type="entry name" value="At4g02000-like"/>
</dbReference>
<dbReference type="EnsemblPlants" id="AET1Gv20755900.1">
    <property type="protein sequence ID" value="AET1Gv20755900.1"/>
    <property type="gene ID" value="AET1Gv20755900"/>
</dbReference>
<organism evidence="2 3">
    <name type="scientific">Aegilops tauschii subsp. strangulata</name>
    <name type="common">Goatgrass</name>
    <dbReference type="NCBI Taxonomy" id="200361"/>
    <lineage>
        <taxon>Eukaryota</taxon>
        <taxon>Viridiplantae</taxon>
        <taxon>Streptophyta</taxon>
        <taxon>Embryophyta</taxon>
        <taxon>Tracheophyta</taxon>
        <taxon>Spermatophyta</taxon>
        <taxon>Magnoliopsida</taxon>
        <taxon>Liliopsida</taxon>
        <taxon>Poales</taxon>
        <taxon>Poaceae</taxon>
        <taxon>BOP clade</taxon>
        <taxon>Pooideae</taxon>
        <taxon>Triticodae</taxon>
        <taxon>Triticeae</taxon>
        <taxon>Triticinae</taxon>
        <taxon>Aegilops</taxon>
    </lineage>
</organism>
<dbReference type="Gramene" id="AET1Gv20755900.1">
    <property type="protein sequence ID" value="AET1Gv20755900.1"/>
    <property type="gene ID" value="AET1Gv20755900"/>
</dbReference>
<dbReference type="PANTHER" id="PTHR31286">
    <property type="entry name" value="GLYCINE-RICH CELL WALL STRUCTURAL PROTEIN 1.8-LIKE"/>
    <property type="match status" value="1"/>
</dbReference>
<reference evidence="2" key="4">
    <citation type="submission" date="2019-03" db="UniProtKB">
        <authorList>
            <consortium name="EnsemblPlants"/>
        </authorList>
    </citation>
    <scope>IDENTIFICATION</scope>
</reference>
<dbReference type="AlphaFoldDB" id="A0A452ZG15"/>
<evidence type="ECO:0000256" key="1">
    <source>
        <dbReference type="SAM" id="MobiDB-lite"/>
    </source>
</evidence>
<accession>A0A452ZG15</accession>
<evidence type="ECO:0000313" key="2">
    <source>
        <dbReference type="EnsemblPlants" id="AET1Gv20755900.1"/>
    </source>
</evidence>
<evidence type="ECO:0000313" key="3">
    <source>
        <dbReference type="Proteomes" id="UP000015105"/>
    </source>
</evidence>
<keyword evidence="3" id="KW-1185">Reference proteome</keyword>
<feature type="compositionally biased region" description="Basic and acidic residues" evidence="1">
    <location>
        <begin position="195"/>
        <end position="207"/>
    </location>
</feature>
<dbReference type="STRING" id="200361.A0A452ZG15"/>
<feature type="region of interest" description="Disordered" evidence="1">
    <location>
        <begin position="192"/>
        <end position="221"/>
    </location>
</feature>
<reference evidence="2" key="5">
    <citation type="journal article" date="2021" name="G3 (Bethesda)">
        <title>Aegilops tauschii genome assembly Aet v5.0 features greater sequence contiguity and improved annotation.</title>
        <authorList>
            <person name="Wang L."/>
            <person name="Zhu T."/>
            <person name="Rodriguez J.C."/>
            <person name="Deal K.R."/>
            <person name="Dubcovsky J."/>
            <person name="McGuire P.E."/>
            <person name="Lux T."/>
            <person name="Spannagl M."/>
            <person name="Mayer K.F.X."/>
            <person name="Baldrich P."/>
            <person name="Meyers B.C."/>
            <person name="Huo N."/>
            <person name="Gu Y.Q."/>
            <person name="Zhou H."/>
            <person name="Devos K.M."/>
            <person name="Bennetzen J.L."/>
            <person name="Unver T."/>
            <person name="Budak H."/>
            <person name="Gulick P.J."/>
            <person name="Galiba G."/>
            <person name="Kalapos B."/>
            <person name="Nelson D.R."/>
            <person name="Li P."/>
            <person name="You F.M."/>
            <person name="Luo M.C."/>
            <person name="Dvorak J."/>
        </authorList>
    </citation>
    <scope>NUCLEOTIDE SEQUENCE [LARGE SCALE GENOMIC DNA]</scope>
    <source>
        <strain evidence="2">cv. AL8/78</strain>
    </source>
</reference>
<dbReference type="PANTHER" id="PTHR31286:SF180">
    <property type="entry name" value="OS10G0362600 PROTEIN"/>
    <property type="match status" value="1"/>
</dbReference>
<dbReference type="Proteomes" id="UP000015105">
    <property type="component" value="Chromosome 1D"/>
</dbReference>
<reference evidence="3" key="2">
    <citation type="journal article" date="2017" name="Nat. Plants">
        <title>The Aegilops tauschii genome reveals multiple impacts of transposons.</title>
        <authorList>
            <person name="Zhao G."/>
            <person name="Zou C."/>
            <person name="Li K."/>
            <person name="Wang K."/>
            <person name="Li T."/>
            <person name="Gao L."/>
            <person name="Zhang X."/>
            <person name="Wang H."/>
            <person name="Yang Z."/>
            <person name="Liu X."/>
            <person name="Jiang W."/>
            <person name="Mao L."/>
            <person name="Kong X."/>
            <person name="Jiao Y."/>
            <person name="Jia J."/>
        </authorList>
    </citation>
    <scope>NUCLEOTIDE SEQUENCE [LARGE SCALE GENOMIC DNA]</scope>
    <source>
        <strain evidence="3">cv. AL8/78</strain>
    </source>
</reference>
<sequence length="221" mass="25357">MEDFVPSKTIDEYEFKTTPIWIRAYGIPMGMINKETGEAVGEQVGEVIDVDLDVHGDSLGVFMRIKVRMDITVPIMRFITIYIDEEEEQEHTNEMVLGRDDEEEEKNKKIKKRRKRLSLLHMNIYLTSAIVVELLDTLKSHAQQGLEEQGPDSLVHGCGQLCIREAQMKKRAEARVIKVMFGQVIVQEVMGASKEATDHPGEGLHQEGRKRKHQEIEIEKE</sequence>
<reference evidence="3" key="1">
    <citation type="journal article" date="2014" name="Science">
        <title>Ancient hybridizations among the ancestral genomes of bread wheat.</title>
        <authorList>
            <consortium name="International Wheat Genome Sequencing Consortium,"/>
            <person name="Marcussen T."/>
            <person name="Sandve S.R."/>
            <person name="Heier L."/>
            <person name="Spannagl M."/>
            <person name="Pfeifer M."/>
            <person name="Jakobsen K.S."/>
            <person name="Wulff B.B."/>
            <person name="Steuernagel B."/>
            <person name="Mayer K.F."/>
            <person name="Olsen O.A."/>
        </authorList>
    </citation>
    <scope>NUCLEOTIDE SEQUENCE [LARGE SCALE GENOMIC DNA]</scope>
    <source>
        <strain evidence="3">cv. AL8/78</strain>
    </source>
</reference>
<reference evidence="2" key="3">
    <citation type="journal article" date="2017" name="Nature">
        <title>Genome sequence of the progenitor of the wheat D genome Aegilops tauschii.</title>
        <authorList>
            <person name="Luo M.C."/>
            <person name="Gu Y.Q."/>
            <person name="Puiu D."/>
            <person name="Wang H."/>
            <person name="Twardziok S.O."/>
            <person name="Deal K.R."/>
            <person name="Huo N."/>
            <person name="Zhu T."/>
            <person name="Wang L."/>
            <person name="Wang Y."/>
            <person name="McGuire P.E."/>
            <person name="Liu S."/>
            <person name="Long H."/>
            <person name="Ramasamy R.K."/>
            <person name="Rodriguez J.C."/>
            <person name="Van S.L."/>
            <person name="Yuan L."/>
            <person name="Wang Z."/>
            <person name="Xia Z."/>
            <person name="Xiao L."/>
            <person name="Anderson O.D."/>
            <person name="Ouyang S."/>
            <person name="Liang Y."/>
            <person name="Zimin A.V."/>
            <person name="Pertea G."/>
            <person name="Qi P."/>
            <person name="Bennetzen J.L."/>
            <person name="Dai X."/>
            <person name="Dawson M.W."/>
            <person name="Muller H.G."/>
            <person name="Kugler K."/>
            <person name="Rivarola-Duarte L."/>
            <person name="Spannagl M."/>
            <person name="Mayer K.F.X."/>
            <person name="Lu F.H."/>
            <person name="Bevan M.W."/>
            <person name="Leroy P."/>
            <person name="Li P."/>
            <person name="You F.M."/>
            <person name="Sun Q."/>
            <person name="Liu Z."/>
            <person name="Lyons E."/>
            <person name="Wicker T."/>
            <person name="Salzberg S.L."/>
            <person name="Devos K.M."/>
            <person name="Dvorak J."/>
        </authorList>
    </citation>
    <scope>NUCLEOTIDE SEQUENCE [LARGE SCALE GENOMIC DNA]</scope>
    <source>
        <strain evidence="2">cv. AL8/78</strain>
    </source>
</reference>
<name>A0A452ZG15_AEGTS</name>
<protein>
    <submittedName>
        <fullName evidence="2">Uncharacterized protein</fullName>
    </submittedName>
</protein>